<organism evidence="7 8">
    <name type="scientific">Oleoguttula mirabilis</name>
    <dbReference type="NCBI Taxonomy" id="1507867"/>
    <lineage>
        <taxon>Eukaryota</taxon>
        <taxon>Fungi</taxon>
        <taxon>Dikarya</taxon>
        <taxon>Ascomycota</taxon>
        <taxon>Pezizomycotina</taxon>
        <taxon>Dothideomycetes</taxon>
        <taxon>Dothideomycetidae</taxon>
        <taxon>Mycosphaerellales</taxon>
        <taxon>Teratosphaeriaceae</taxon>
        <taxon>Oleoguttula</taxon>
    </lineage>
</organism>
<accession>A0AAV9JUJ9</accession>
<gene>
    <name evidence="7" type="ORF">LTR36_010119</name>
</gene>
<proteinExistence type="predicted"/>
<evidence type="ECO:0000313" key="7">
    <source>
        <dbReference type="EMBL" id="KAK4548249.1"/>
    </source>
</evidence>
<evidence type="ECO:0000256" key="5">
    <source>
        <dbReference type="SAM" id="MobiDB-lite"/>
    </source>
</evidence>
<reference evidence="7 8" key="1">
    <citation type="submission" date="2021-11" db="EMBL/GenBank/DDBJ databases">
        <title>Black yeast isolated from Biological Soil Crust.</title>
        <authorList>
            <person name="Kurbessoian T."/>
        </authorList>
    </citation>
    <scope>NUCLEOTIDE SEQUENCE [LARGE SCALE GENOMIC DNA]</scope>
    <source>
        <strain evidence="7 8">CCFEE 5522</strain>
    </source>
</reference>
<evidence type="ECO:0000256" key="4">
    <source>
        <dbReference type="ARBA" id="ARBA00022840"/>
    </source>
</evidence>
<keyword evidence="1" id="KW-0547">Nucleotide-binding</keyword>
<keyword evidence="3" id="KW-0347">Helicase</keyword>
<dbReference type="GO" id="GO:0005524">
    <property type="term" value="F:ATP binding"/>
    <property type="evidence" value="ECO:0007669"/>
    <property type="project" value="UniProtKB-KW"/>
</dbReference>
<dbReference type="InterPro" id="IPR050534">
    <property type="entry name" value="Coronavir_polyprotein_1ab"/>
</dbReference>
<evidence type="ECO:0000256" key="2">
    <source>
        <dbReference type="ARBA" id="ARBA00022801"/>
    </source>
</evidence>
<dbReference type="Proteomes" id="UP001324427">
    <property type="component" value="Unassembled WGS sequence"/>
</dbReference>
<dbReference type="InterPro" id="IPR027417">
    <property type="entry name" value="P-loop_NTPase"/>
</dbReference>
<feature type="domain" description="DNA2/NAM7 helicase-like C-terminal" evidence="6">
    <location>
        <begin position="986"/>
        <end position="1056"/>
    </location>
</feature>
<dbReference type="GO" id="GO:0043139">
    <property type="term" value="F:5'-3' DNA helicase activity"/>
    <property type="evidence" value="ECO:0007669"/>
    <property type="project" value="TreeGrafter"/>
</dbReference>
<dbReference type="PANTHER" id="PTHR43788:SF16">
    <property type="entry name" value="HELICASE WITH ZINC FINGER 2"/>
    <property type="match status" value="1"/>
</dbReference>
<feature type="compositionally biased region" description="Pro residues" evidence="5">
    <location>
        <begin position="16"/>
        <end position="28"/>
    </location>
</feature>
<dbReference type="EMBL" id="JAVFHQ010000008">
    <property type="protein sequence ID" value="KAK4548249.1"/>
    <property type="molecule type" value="Genomic_DNA"/>
</dbReference>
<protein>
    <recommendedName>
        <fullName evidence="6">DNA2/NAM7 helicase-like C-terminal domain-containing protein</fullName>
    </recommendedName>
</protein>
<dbReference type="PANTHER" id="PTHR43788">
    <property type="entry name" value="DNA2/NAM7 HELICASE FAMILY MEMBER"/>
    <property type="match status" value="1"/>
</dbReference>
<comment type="caution">
    <text evidence="7">The sequence shown here is derived from an EMBL/GenBank/DDBJ whole genome shotgun (WGS) entry which is preliminary data.</text>
</comment>
<dbReference type="Gene3D" id="3.40.50.300">
    <property type="entry name" value="P-loop containing nucleotide triphosphate hydrolases"/>
    <property type="match status" value="2"/>
</dbReference>
<evidence type="ECO:0000256" key="3">
    <source>
        <dbReference type="ARBA" id="ARBA00022806"/>
    </source>
</evidence>
<feature type="region of interest" description="Disordered" evidence="5">
    <location>
        <begin position="1"/>
        <end position="31"/>
    </location>
</feature>
<dbReference type="AlphaFoldDB" id="A0AAV9JUJ9"/>
<keyword evidence="2" id="KW-0378">Hydrolase</keyword>
<dbReference type="Pfam" id="PF13087">
    <property type="entry name" value="AAA_12"/>
    <property type="match status" value="1"/>
</dbReference>
<keyword evidence="4" id="KW-0067">ATP-binding</keyword>
<dbReference type="InterPro" id="IPR041679">
    <property type="entry name" value="DNA2/NAM7-like_C"/>
</dbReference>
<evidence type="ECO:0000259" key="6">
    <source>
        <dbReference type="Pfam" id="PF13087"/>
    </source>
</evidence>
<dbReference type="SUPFAM" id="SSF52540">
    <property type="entry name" value="P-loop containing nucleoside triphosphate hydrolases"/>
    <property type="match status" value="1"/>
</dbReference>
<evidence type="ECO:0000313" key="8">
    <source>
        <dbReference type="Proteomes" id="UP001324427"/>
    </source>
</evidence>
<name>A0AAV9JUJ9_9PEZI</name>
<sequence>MATPEPQVASTKPTAPATPSPVPPPAPAQPLKDDEEAYAHYHKVMDAVTKCPVRADSTLAALHQFLDVFTRRDATPEHVKNDKLLRNLTGVTEPAVRCDMFDKGKWRLSSPTATNGKYELFLRFNKLLYAPVVRLECRFNIDAPSPLCIQVVLEFHFGNCNGTELRNFEYIKAEERRDTPRNPSTCDRIKFQTNGATCTGLNNAISSEALLSGVQKAMLYVLRELAQSSVPRWLHFDLYTHELTSNFYTQELCDLHQIVARLPGGDTAMLSLGRPEYSAFRPRVGILAIREPSDLVRPNDLMRGRLPMVPLPCGDTFSSTTEGVIQLAYSAGISDAETRQALELWARARHSGTLFKVGHFPILALNYGYFSKLGSANQDLRYRLPRELHAELTFSIPGAYEVKYEGYLETEALGLRAHDAFFVITSHPVKWFEAAFKQNKDEKNPIYRDVRVKPHYNSFTYHSQLQTLHELQLESNSRWHPILLNQRHDLIPDHDLTAGLDIDPQKLEEAEKWLRGWREWNSEQLDVLASIHKAKGRMVITMGIAGTGKTLLQQALAIFFVKLGMRVQINAPANSNCNHFIRELEEALKEIKGARAYRLYCSSRNIGFKKMSQDQAKHRKVGHVDRRVSNLHGLGFKLHASRNQKTNARDYSFEQAVIDEADKGELQWLTMLDHNVDNRKEVEVWDVFRGHLNAARDLTLDRKDAKAISEFERSHNICTNHLIALTDIMVTTTGNARATEIVDVWANAERDFDISCKGYMVVMDEGPKDQEINSWNAVTALGSKVNGVMMFGDDKQLKPVNPGAGRKLQFNMFSERLAIPLPSRLVREGFQHVSLREQQRMHPVLSDFPSDEFYDALLRNAPRVHGSLDIVRPGMIDAALDPILRKVLSESEKARYTDGRLSEELYRLHYFEIVGERVQHPESCSSVVKEHVEVFFREMFPHLQSYFGDRTEEDLMIICGHGYAASHLNPCLFRVWLTSWQIQHYQTAVFELQAKQKNPDSHYPRIMTIDSAQGQEAFMVIVDGSFQCRDMMGFMTDPGRCNVAMTRAKGVLWVLGGLLGLKDSRHAHEAPSPFVKLKNRMQTRNQVHRLQ</sequence>
<keyword evidence="8" id="KW-1185">Reference proteome</keyword>
<evidence type="ECO:0000256" key="1">
    <source>
        <dbReference type="ARBA" id="ARBA00022741"/>
    </source>
</evidence>
<dbReference type="GO" id="GO:0016787">
    <property type="term" value="F:hydrolase activity"/>
    <property type="evidence" value="ECO:0007669"/>
    <property type="project" value="UniProtKB-KW"/>
</dbReference>